<keyword evidence="5 11" id="KW-0479">Metal-binding</keyword>
<comment type="similarity">
    <text evidence="2 11">Belongs to the cation transport ATPase (P-type) (TC 3.A.3) family. Type IB subfamily.</text>
</comment>
<dbReference type="InterPro" id="IPR001757">
    <property type="entry name" value="P_typ_ATPase"/>
</dbReference>
<evidence type="ECO:0000256" key="2">
    <source>
        <dbReference type="ARBA" id="ARBA00006024"/>
    </source>
</evidence>
<dbReference type="EMBL" id="PTJA01000005">
    <property type="protein sequence ID" value="PPK80927.1"/>
    <property type="molecule type" value="Genomic_DNA"/>
</dbReference>
<accession>A0A2S6HT45</accession>
<dbReference type="CDD" id="cd07548">
    <property type="entry name" value="P-type_ATPase-Cd_Zn_Co_like"/>
    <property type="match status" value="1"/>
</dbReference>
<keyword evidence="6" id="KW-1278">Translocase</keyword>
<evidence type="ECO:0000313" key="14">
    <source>
        <dbReference type="Proteomes" id="UP000237749"/>
    </source>
</evidence>
<keyword evidence="8 11" id="KW-0472">Membrane</keyword>
<feature type="transmembrane region" description="Helical" evidence="11">
    <location>
        <begin position="233"/>
        <end position="253"/>
    </location>
</feature>
<dbReference type="InterPro" id="IPR023299">
    <property type="entry name" value="ATPase_P-typ_cyto_dom_N"/>
</dbReference>
<sequence>MTKKQKIMGIRLVISAVFFALAMAAEGKVFWYWILFIISYLAAGYDIPLRAVRNIKNGQFFDENFLMSVATFGAIGIGALEEAVGVMLFYQIGELFNDYAVNRSRKSITDLMDINPEYANLLRDGAEEKVDPYEVEVDDIIVVKPGEKVPLDGVVVKGSSSLDTKALTGESMPVEIKENEPVISGSINLNGVLEVRVTRLFDDSTVAKILELVENASSRKARAENFITRFARVYTPVVVVLALMLGVIPPLFTGDWGTWIYRACSFLVVSCPCALVISVPLSFFGGLGAASGQGILLKGSNYLEAMANLDTVVFDKTGTLTTGKFQVTSVDPLAGTKEELLELAAYGEFHSNHPIAHSVKEAYGKALDPSMVGAAEEIAGFGVKTSVYTQNKETELYIGNARLMERQGIAVNAADSMAGTTLYIADKNTYLGSVTISDTIREDVPQALKGLRAAGVKKLVMLTGDKPEVGKLVGEKLGLDEVHGGLLPGDKVGKVEELLTKKHKDAALAFVGDGINDAPVLARADVGIAMGQIGSDAAVEAADVVIMTDELTKLVDTILIARKTVGIVKQNIIFAIGVKVLILILSAAGIATMWAAVFGDVGVSVLAILNAVRALRYQNRNEKTH</sequence>
<keyword evidence="7 11" id="KW-1133">Transmembrane helix</keyword>
<dbReference type="InterPro" id="IPR027256">
    <property type="entry name" value="P-typ_ATPase_IB"/>
</dbReference>
<dbReference type="PROSITE" id="PS00154">
    <property type="entry name" value="ATPASE_E1_E2"/>
    <property type="match status" value="1"/>
</dbReference>
<dbReference type="Pfam" id="PF00702">
    <property type="entry name" value="Hydrolase"/>
    <property type="match status" value="1"/>
</dbReference>
<dbReference type="PANTHER" id="PTHR48085">
    <property type="entry name" value="CADMIUM/ZINC-TRANSPORTING ATPASE HMA2-RELATED"/>
    <property type="match status" value="1"/>
</dbReference>
<reference evidence="13 14" key="1">
    <citation type="submission" date="2018-02" db="EMBL/GenBank/DDBJ databases">
        <title>Genomic Encyclopedia of Archaeal and Bacterial Type Strains, Phase II (KMG-II): from individual species to whole genera.</title>
        <authorList>
            <person name="Goeker M."/>
        </authorList>
    </citation>
    <scope>NUCLEOTIDE SEQUENCE [LARGE SCALE GENOMIC DNA]</scope>
    <source>
        <strain evidence="13 14">DSM 3808</strain>
    </source>
</reference>
<evidence type="ECO:0000256" key="9">
    <source>
        <dbReference type="ARBA" id="ARBA00039103"/>
    </source>
</evidence>
<organism evidence="13 14">
    <name type="scientific">Lacrimispora xylanisolvens</name>
    <dbReference type="NCBI Taxonomy" id="384636"/>
    <lineage>
        <taxon>Bacteria</taxon>
        <taxon>Bacillati</taxon>
        <taxon>Bacillota</taxon>
        <taxon>Clostridia</taxon>
        <taxon>Lachnospirales</taxon>
        <taxon>Lachnospiraceae</taxon>
        <taxon>Lacrimispora</taxon>
    </lineage>
</organism>
<dbReference type="PANTHER" id="PTHR48085:SF5">
    <property type="entry name" value="CADMIUM_ZINC-TRANSPORTING ATPASE HMA4-RELATED"/>
    <property type="match status" value="1"/>
</dbReference>
<dbReference type="Gene3D" id="3.40.1110.10">
    <property type="entry name" value="Calcium-transporting ATPase, cytoplasmic domain N"/>
    <property type="match status" value="1"/>
</dbReference>
<dbReference type="FunFam" id="2.70.150.10:FF:000002">
    <property type="entry name" value="Copper-transporting ATPase 1, putative"/>
    <property type="match status" value="1"/>
</dbReference>
<keyword evidence="14" id="KW-1185">Reference proteome</keyword>
<dbReference type="GO" id="GO:0008551">
    <property type="term" value="F:P-type cadmium transporter activity"/>
    <property type="evidence" value="ECO:0007669"/>
    <property type="project" value="UniProtKB-EC"/>
</dbReference>
<comment type="subcellular location">
    <subcellularLocation>
        <location evidence="1">Cell membrane</location>
        <topology evidence="1">Multi-pass membrane protein</topology>
    </subcellularLocation>
</comment>
<keyword evidence="4 11" id="KW-0812">Transmembrane</keyword>
<gene>
    <name evidence="13" type="ORF">BXY41_105146</name>
</gene>
<keyword evidence="11" id="KW-0547">Nucleotide-binding</keyword>
<dbReference type="GO" id="GO:0005524">
    <property type="term" value="F:ATP binding"/>
    <property type="evidence" value="ECO:0007669"/>
    <property type="project" value="UniProtKB-UniRule"/>
</dbReference>
<feature type="transmembrane region" description="Helical" evidence="11">
    <location>
        <begin position="572"/>
        <end position="591"/>
    </location>
</feature>
<dbReference type="NCBIfam" id="TIGR01494">
    <property type="entry name" value="ATPase_P-type"/>
    <property type="match status" value="1"/>
</dbReference>
<dbReference type="Gene3D" id="3.40.50.1000">
    <property type="entry name" value="HAD superfamily/HAD-like"/>
    <property type="match status" value="1"/>
</dbReference>
<dbReference type="RefSeq" id="WP_104436917.1">
    <property type="nucleotide sequence ID" value="NZ_PTJA01000005.1"/>
</dbReference>
<evidence type="ECO:0000256" key="6">
    <source>
        <dbReference type="ARBA" id="ARBA00022967"/>
    </source>
</evidence>
<dbReference type="InterPro" id="IPR018303">
    <property type="entry name" value="ATPase_P-typ_P_site"/>
</dbReference>
<comment type="catalytic activity">
    <reaction evidence="10">
        <text>Cd(2+)(in) + ATP + H2O = Cd(2+)(out) + ADP + phosphate + H(+)</text>
        <dbReference type="Rhea" id="RHEA:12132"/>
        <dbReference type="ChEBI" id="CHEBI:15377"/>
        <dbReference type="ChEBI" id="CHEBI:15378"/>
        <dbReference type="ChEBI" id="CHEBI:30616"/>
        <dbReference type="ChEBI" id="CHEBI:43474"/>
        <dbReference type="ChEBI" id="CHEBI:48775"/>
        <dbReference type="ChEBI" id="CHEBI:456216"/>
        <dbReference type="EC" id="7.2.2.21"/>
    </reaction>
</comment>
<proteinExistence type="inferred from homology"/>
<dbReference type="Gene3D" id="2.70.150.10">
    <property type="entry name" value="Calcium-transporting ATPase, cytoplasmic transduction domain A"/>
    <property type="match status" value="1"/>
</dbReference>
<name>A0A2S6HT45_9FIRM</name>
<comment type="caution">
    <text evidence="13">The sequence shown here is derived from an EMBL/GenBank/DDBJ whole genome shotgun (WGS) entry which is preliminary data.</text>
</comment>
<evidence type="ECO:0000256" key="10">
    <source>
        <dbReference type="ARBA" id="ARBA00049338"/>
    </source>
</evidence>
<evidence type="ECO:0000256" key="5">
    <source>
        <dbReference type="ARBA" id="ARBA00022723"/>
    </source>
</evidence>
<feature type="domain" description="P-type ATPase A" evidence="12">
    <location>
        <begin position="115"/>
        <end position="214"/>
    </location>
</feature>
<evidence type="ECO:0000256" key="7">
    <source>
        <dbReference type="ARBA" id="ARBA00022989"/>
    </source>
</evidence>
<evidence type="ECO:0000256" key="4">
    <source>
        <dbReference type="ARBA" id="ARBA00022692"/>
    </source>
</evidence>
<dbReference type="SUPFAM" id="SSF81653">
    <property type="entry name" value="Calcium ATPase, transduction domain A"/>
    <property type="match status" value="1"/>
</dbReference>
<dbReference type="InterPro" id="IPR008250">
    <property type="entry name" value="ATPase_P-typ_transduc_dom_A_sf"/>
</dbReference>
<dbReference type="PRINTS" id="PR00120">
    <property type="entry name" value="HATPASE"/>
</dbReference>
<evidence type="ECO:0000259" key="12">
    <source>
        <dbReference type="Pfam" id="PF00122"/>
    </source>
</evidence>
<dbReference type="NCBIfam" id="TIGR01525">
    <property type="entry name" value="ATPase-IB_hvy"/>
    <property type="match status" value="1"/>
</dbReference>
<dbReference type="Pfam" id="PF00122">
    <property type="entry name" value="E1-E2_ATPase"/>
    <property type="match status" value="1"/>
</dbReference>
<dbReference type="InterPro" id="IPR023214">
    <property type="entry name" value="HAD_sf"/>
</dbReference>
<dbReference type="GO" id="GO:0005886">
    <property type="term" value="C:plasma membrane"/>
    <property type="evidence" value="ECO:0007669"/>
    <property type="project" value="UniProtKB-SubCell"/>
</dbReference>
<dbReference type="SUPFAM" id="SSF56784">
    <property type="entry name" value="HAD-like"/>
    <property type="match status" value="1"/>
</dbReference>
<feature type="transmembrane region" description="Helical" evidence="11">
    <location>
        <begin position="30"/>
        <end position="47"/>
    </location>
</feature>
<dbReference type="InterPro" id="IPR044492">
    <property type="entry name" value="P_typ_ATPase_HD_dom"/>
</dbReference>
<dbReference type="InterPro" id="IPR059000">
    <property type="entry name" value="ATPase_P-type_domA"/>
</dbReference>
<dbReference type="GO" id="GO:0016887">
    <property type="term" value="F:ATP hydrolysis activity"/>
    <property type="evidence" value="ECO:0007669"/>
    <property type="project" value="InterPro"/>
</dbReference>
<evidence type="ECO:0000256" key="1">
    <source>
        <dbReference type="ARBA" id="ARBA00004651"/>
    </source>
</evidence>
<feature type="transmembrane region" description="Helical" evidence="11">
    <location>
        <begin position="259"/>
        <end position="284"/>
    </location>
</feature>
<evidence type="ECO:0000256" key="8">
    <source>
        <dbReference type="ARBA" id="ARBA00023136"/>
    </source>
</evidence>
<feature type="transmembrane region" description="Helical" evidence="11">
    <location>
        <begin position="597"/>
        <end position="615"/>
    </location>
</feature>
<keyword evidence="3" id="KW-0104">Cadmium</keyword>
<keyword evidence="11" id="KW-0067">ATP-binding</keyword>
<keyword evidence="11" id="KW-1003">Cell membrane</keyword>
<dbReference type="InterPro" id="IPR023298">
    <property type="entry name" value="ATPase_P-typ_TM_dom_sf"/>
</dbReference>
<dbReference type="InterPro" id="IPR036412">
    <property type="entry name" value="HAD-like_sf"/>
</dbReference>
<dbReference type="PRINTS" id="PR00119">
    <property type="entry name" value="CATATPASE"/>
</dbReference>
<dbReference type="AlphaFoldDB" id="A0A2S6HT45"/>
<protein>
    <recommendedName>
        <fullName evidence="9">Cd(2+)-exporting ATPase</fullName>
        <ecNumber evidence="9">7.2.2.21</ecNumber>
    </recommendedName>
</protein>
<dbReference type="InterPro" id="IPR051014">
    <property type="entry name" value="Cation_Transport_ATPase_IB"/>
</dbReference>
<dbReference type="GO" id="GO:0046872">
    <property type="term" value="F:metal ion binding"/>
    <property type="evidence" value="ECO:0007669"/>
    <property type="project" value="UniProtKB-KW"/>
</dbReference>
<dbReference type="SFLD" id="SFLDF00027">
    <property type="entry name" value="p-type_atpase"/>
    <property type="match status" value="1"/>
</dbReference>
<dbReference type="SUPFAM" id="SSF81665">
    <property type="entry name" value="Calcium ATPase, transmembrane domain M"/>
    <property type="match status" value="1"/>
</dbReference>
<dbReference type="OrthoDB" id="9770315at2"/>
<dbReference type="SFLD" id="SFLDS00003">
    <property type="entry name" value="Haloacid_Dehalogenase"/>
    <property type="match status" value="1"/>
</dbReference>
<dbReference type="Proteomes" id="UP000237749">
    <property type="component" value="Unassembled WGS sequence"/>
</dbReference>
<feature type="transmembrane region" description="Helical" evidence="11">
    <location>
        <begin position="7"/>
        <end position="24"/>
    </location>
</feature>
<evidence type="ECO:0000256" key="11">
    <source>
        <dbReference type="RuleBase" id="RU362081"/>
    </source>
</evidence>
<dbReference type="SFLD" id="SFLDG00002">
    <property type="entry name" value="C1.7:_P-type_atpase_like"/>
    <property type="match status" value="1"/>
</dbReference>
<evidence type="ECO:0000256" key="3">
    <source>
        <dbReference type="ARBA" id="ARBA00022539"/>
    </source>
</evidence>
<dbReference type="NCBIfam" id="TIGR01512">
    <property type="entry name" value="ATPase-IB2_Cd"/>
    <property type="match status" value="1"/>
</dbReference>
<dbReference type="EC" id="7.2.2.21" evidence="9"/>
<evidence type="ECO:0000313" key="13">
    <source>
        <dbReference type="EMBL" id="PPK80927.1"/>
    </source>
</evidence>